<evidence type="ECO:0000313" key="2">
    <source>
        <dbReference type="Proteomes" id="UP000199611"/>
    </source>
</evidence>
<dbReference type="EMBL" id="FOUU01000001">
    <property type="protein sequence ID" value="SFM39982.1"/>
    <property type="molecule type" value="Genomic_DNA"/>
</dbReference>
<evidence type="ECO:0000313" key="1">
    <source>
        <dbReference type="EMBL" id="SFM39982.1"/>
    </source>
</evidence>
<gene>
    <name evidence="1" type="ORF">SAMN05660836_00062</name>
</gene>
<dbReference type="Proteomes" id="UP000199611">
    <property type="component" value="Unassembled WGS sequence"/>
</dbReference>
<proteinExistence type="predicted"/>
<name>A0A1I4QIN6_9BACT</name>
<sequence>MITLCSPSEDLSCFGCCPPIRPAGYDHLAYVRILKREFRENRRRLPENIARRKPITGFSCWALGYLDSRFLRIGCMLHPKANGGEDLRHITGYGAKCARESCLQAGIFDRLSHEQKTFWLEPSQGLSPFFYSSPEANPLFHLLFWHEEVLGLFYEYATARGWSCTELLWHVPFLLERRIHPRAWRMVVKRVIQSGLNSFALECLPWEEIFSGFRKEVEKINNRFFRSLSLNRSLYVHRLDMPGDFKDFLKFFLKKNVIEPENAVTVHEHFSGVIEDIMDRLGVR</sequence>
<dbReference type="STRING" id="39841.SAMN05660836_00062"/>
<keyword evidence="2" id="KW-1185">Reference proteome</keyword>
<reference evidence="1 2" key="1">
    <citation type="submission" date="2016-10" db="EMBL/GenBank/DDBJ databases">
        <authorList>
            <person name="de Groot N.N."/>
        </authorList>
    </citation>
    <scope>NUCLEOTIDE SEQUENCE [LARGE SCALE GENOMIC DNA]</scope>
    <source>
        <strain evidence="1 2">DSM 9990</strain>
    </source>
</reference>
<dbReference type="AlphaFoldDB" id="A0A1I4QIN6"/>
<accession>A0A1I4QIN6</accession>
<organism evidence="1 2">
    <name type="scientific">Thermodesulforhabdus norvegica</name>
    <dbReference type="NCBI Taxonomy" id="39841"/>
    <lineage>
        <taxon>Bacteria</taxon>
        <taxon>Pseudomonadati</taxon>
        <taxon>Thermodesulfobacteriota</taxon>
        <taxon>Syntrophobacteria</taxon>
        <taxon>Syntrophobacterales</taxon>
        <taxon>Thermodesulforhabdaceae</taxon>
        <taxon>Thermodesulforhabdus</taxon>
    </lineage>
</organism>
<dbReference type="RefSeq" id="WP_093392528.1">
    <property type="nucleotide sequence ID" value="NZ_FOUU01000001.1"/>
</dbReference>
<dbReference type="OrthoDB" id="5516653at2"/>
<protein>
    <submittedName>
        <fullName evidence="1">Uncharacterized protein</fullName>
    </submittedName>
</protein>